<dbReference type="Gene3D" id="3.30.1240.10">
    <property type="match status" value="1"/>
</dbReference>
<comment type="cofactor">
    <cofactor evidence="1">
        <name>Mg(2+)</name>
        <dbReference type="ChEBI" id="CHEBI:18420"/>
    </cofactor>
</comment>
<evidence type="ECO:0000256" key="5">
    <source>
        <dbReference type="ARBA" id="ARBA00034778"/>
    </source>
</evidence>
<dbReference type="InterPro" id="IPR023214">
    <property type="entry name" value="HAD_sf"/>
</dbReference>
<evidence type="ECO:0000256" key="4">
    <source>
        <dbReference type="ARBA" id="ARBA00022842"/>
    </source>
</evidence>
<dbReference type="InterPro" id="IPR036412">
    <property type="entry name" value="HAD-like_sf"/>
</dbReference>
<evidence type="ECO:0000256" key="3">
    <source>
        <dbReference type="ARBA" id="ARBA00022801"/>
    </source>
</evidence>
<dbReference type="PROSITE" id="PS01228">
    <property type="entry name" value="COF_1"/>
    <property type="match status" value="1"/>
</dbReference>
<dbReference type="Proteomes" id="UP001163440">
    <property type="component" value="Chromosome"/>
</dbReference>
<evidence type="ECO:0000313" key="7">
    <source>
        <dbReference type="Proteomes" id="UP001163440"/>
    </source>
</evidence>
<dbReference type="CDD" id="cd07516">
    <property type="entry name" value="HAD_Pase"/>
    <property type="match status" value="1"/>
</dbReference>
<dbReference type="GO" id="GO:0016791">
    <property type="term" value="F:phosphatase activity"/>
    <property type="evidence" value="ECO:0007669"/>
    <property type="project" value="UniProtKB-ARBA"/>
</dbReference>
<dbReference type="Gene3D" id="3.40.50.1000">
    <property type="entry name" value="HAD superfamily/HAD-like"/>
    <property type="match status" value="1"/>
</dbReference>
<reference evidence="6" key="1">
    <citation type="submission" date="2022-11" db="EMBL/GenBank/DDBJ databases">
        <title>The whole genome sequencing of pests is an important tool to study the evolution of the plant-insect interaction and insecticide resistance.</title>
        <authorList>
            <person name="Kananovich Y."/>
        </authorList>
    </citation>
    <scope>NUCLEOTIDE SEQUENCE</scope>
    <source>
        <strain evidence="6">BSU_Bre_2018</strain>
    </source>
</reference>
<name>A0AAJ5PVM9_9GAMM</name>
<evidence type="ECO:0000256" key="1">
    <source>
        <dbReference type="ARBA" id="ARBA00001946"/>
    </source>
</evidence>
<dbReference type="AlphaFoldDB" id="A0AAJ5PVM9"/>
<dbReference type="SFLD" id="SFLDS00003">
    <property type="entry name" value="Haloacid_Dehalogenase"/>
    <property type="match status" value="1"/>
</dbReference>
<keyword evidence="3 6" id="KW-0378">Hydrolase</keyword>
<dbReference type="InterPro" id="IPR000150">
    <property type="entry name" value="Cof"/>
</dbReference>
<dbReference type="Pfam" id="PF08282">
    <property type="entry name" value="Hydrolase_3"/>
    <property type="match status" value="1"/>
</dbReference>
<dbReference type="RefSeq" id="WP_158365429.1">
    <property type="nucleotide sequence ID" value="NZ_CP034882.1"/>
</dbReference>
<gene>
    <name evidence="6" type="ORF">OW720_00145</name>
</gene>
<dbReference type="NCBIfam" id="TIGR01484">
    <property type="entry name" value="HAD-SF-IIB"/>
    <property type="match status" value="1"/>
</dbReference>
<keyword evidence="2" id="KW-0479">Metal-binding</keyword>
<organism evidence="6 7">
    <name type="scientific">Buchnera aphidicola</name>
    <name type="common">Brevicoryne brassicae</name>
    <dbReference type="NCBI Taxonomy" id="911343"/>
    <lineage>
        <taxon>Bacteria</taxon>
        <taxon>Pseudomonadati</taxon>
        <taxon>Pseudomonadota</taxon>
        <taxon>Gammaproteobacteria</taxon>
        <taxon>Enterobacterales</taxon>
        <taxon>Erwiniaceae</taxon>
        <taxon>Buchnera</taxon>
    </lineage>
</organism>
<accession>A0AAJ5PVM9</accession>
<proteinExistence type="inferred from homology"/>
<comment type="similarity">
    <text evidence="5">Belongs to the HAD-like hydrolase superfamily. Cof family.</text>
</comment>
<protein>
    <submittedName>
        <fullName evidence="6">Cof-type HAD-IIB family hydrolase</fullName>
    </submittedName>
</protein>
<dbReference type="EMBL" id="CP113406">
    <property type="protein sequence ID" value="WAI18988.1"/>
    <property type="molecule type" value="Genomic_DNA"/>
</dbReference>
<dbReference type="SUPFAM" id="SSF56784">
    <property type="entry name" value="HAD-like"/>
    <property type="match status" value="1"/>
</dbReference>
<dbReference type="InterPro" id="IPR006379">
    <property type="entry name" value="HAD-SF_hydro_IIB"/>
</dbReference>
<sequence length="271" mass="31370">MCRIITVDLDGTLLSSKNKITEYTKKIINLLTKKNFFIIASGRHYLDVIKIRDILNIQSFMITSNGARIYDLDNKLIFSDDLDKDIALKLCKIVYEDKDIITQIYRNNKWYINNNKIDNNFCPSLTSLEYKNFNLENFRFNKINKIFFTSKNFHKLYNLEKKIIQSWNNKVNISFSVPGCLEVVSGKSSKGYGLKLISRLLNIPLKNCFSFGDGMNDHDMLVVSGKSYIMKNADLRLKNALPNVKIIESNDNDGVAKCLYEIFIKNKKNIL</sequence>
<dbReference type="SFLD" id="SFLDG01140">
    <property type="entry name" value="C2.B:_Phosphomannomutase_and_P"/>
    <property type="match status" value="1"/>
</dbReference>
<keyword evidence="4" id="KW-0460">Magnesium</keyword>
<dbReference type="NCBIfam" id="TIGR00099">
    <property type="entry name" value="Cof-subfamily"/>
    <property type="match status" value="1"/>
</dbReference>
<dbReference type="PANTHER" id="PTHR47267:SF4">
    <property type="entry name" value="PYRIDOXAL PHOSPHATE PHOSPHATASE YIGL"/>
    <property type="match status" value="1"/>
</dbReference>
<evidence type="ECO:0000313" key="6">
    <source>
        <dbReference type="EMBL" id="WAI18988.1"/>
    </source>
</evidence>
<dbReference type="GO" id="GO:0000287">
    <property type="term" value="F:magnesium ion binding"/>
    <property type="evidence" value="ECO:0007669"/>
    <property type="project" value="UniProtKB-ARBA"/>
</dbReference>
<dbReference type="PANTHER" id="PTHR47267">
    <property type="match status" value="1"/>
</dbReference>
<evidence type="ECO:0000256" key="2">
    <source>
        <dbReference type="ARBA" id="ARBA00022723"/>
    </source>
</evidence>